<keyword evidence="4" id="KW-0067">ATP-binding</keyword>
<evidence type="ECO:0000259" key="5">
    <source>
        <dbReference type="PROSITE" id="PS51206"/>
    </source>
</evidence>
<evidence type="ECO:0000256" key="1">
    <source>
        <dbReference type="ARBA" id="ARBA00022741"/>
    </source>
</evidence>
<keyword evidence="2" id="KW-0378">Hydrolase</keyword>
<dbReference type="InterPro" id="IPR004968">
    <property type="entry name" value="DNA_primase/NTPase_C"/>
</dbReference>
<feature type="domain" description="SF3 helicase" evidence="5">
    <location>
        <begin position="480"/>
        <end position="642"/>
    </location>
</feature>
<evidence type="ECO:0000256" key="2">
    <source>
        <dbReference type="ARBA" id="ARBA00022801"/>
    </source>
</evidence>
<proteinExistence type="predicted"/>
<dbReference type="Pfam" id="PF08706">
    <property type="entry name" value="D5_N"/>
    <property type="match status" value="1"/>
</dbReference>
<evidence type="ECO:0000313" key="6">
    <source>
        <dbReference type="EMBL" id="AIZ77319.1"/>
    </source>
</evidence>
<reference evidence="6 7" key="1">
    <citation type="submission" date="2014-09" db="EMBL/GenBank/DDBJ databases">
        <title>Parapoxvirus (PPV) of red deer reveals sub-clinical infection and confirms a unique species.</title>
        <authorList>
            <person name="Friederichs S."/>
            <person name="Stefan K."/>
            <person name="Helmut B."/>
            <person name="Heike L."/>
            <person name="Mathias B."/>
        </authorList>
    </citation>
    <scope>NUCLEOTIDE SEQUENCE [LARGE SCALE GENOMIC DNA]</scope>
    <source>
        <strain evidence="6">HL953</strain>
    </source>
</reference>
<dbReference type="KEGG" id="vg:22647466"/>
<dbReference type="OrthoDB" id="511at10239"/>
<dbReference type="RefSeq" id="YP_009112807.1">
    <property type="nucleotide sequence ID" value="NC_025963.1"/>
</dbReference>
<dbReference type="Pfam" id="PF03288">
    <property type="entry name" value="Pox_D5"/>
    <property type="match status" value="1"/>
</dbReference>
<dbReference type="PANTHER" id="PTHR35372">
    <property type="entry name" value="ATP BINDING PROTEIN-RELATED"/>
    <property type="match status" value="1"/>
</dbReference>
<dbReference type="PANTHER" id="PTHR35372:SF2">
    <property type="entry name" value="SF3 HELICASE DOMAIN-CONTAINING PROTEIN"/>
    <property type="match status" value="1"/>
</dbReference>
<keyword evidence="1" id="KW-0547">Nucleotide-binding</keyword>
<evidence type="ECO:0000313" key="7">
    <source>
        <dbReference type="Proteomes" id="UP000107385"/>
    </source>
</evidence>
<sequence length="788" mass="88603">MAAPICDVSHVFLLKRLGVPSSCRRAEDPRFVEILTPYELSTYIERHPTCCLFETLRDEEDCSVVRVFADVDLDGPMDEEDFVAALEDLIVELAGFFDRFASGGCGTAPGELKRCMLSAFTVTRSTAENKTSFHLVFPEAYTTMDTLIAAKRALLDLCRRSDNVLMRALDTAVYRRGATLRVVGTRKTPEAPAVHRKQSPEDDIKDYLFTYVELSDASVYFEAAESEARLGMSAVSWETSYIPFADAMRRVSQAVVNDIVNLRDITEDNFLDTPLVIDYATRCALCKKPRHKHAHHITMGNGCLRLVKGGNAHSCKVKIIQLEGNRLFTAAQIIIASEVVKLTERGDYIVWLSNSWRFSSEESLITKLILDVRHSLPADYANDMLCPRKRKVVETNIRDMLVEVSETDAQYDKLPFTNGVLDLASGEFLTGDRAKECVCTVSTGYRFSQEEYDAAADSEAMRRLVAVIDDIQPNTPANAENRALYERAMSSALCGATKTVIVFFYGDTMTGKSTSKRLLMSALSGLFIETGQTVLTDVLDKGPNPFVANMHLRRAVFCSELPDFACNGARKLRSDNFKKLTEPCIVGRPCFSNKIHNRNHATFIIDTNYRPVFDRVDNALMRRVALVRFRTHFSSASTRAAAVHNVEYSAVKDMDDSLDTKIQRNYFRYAFLRLLVQWFRKYHVPQVSLEATPDAVPDFAFHRRVAALVVPSNESHRAMMETLSKLGYVLVNGSVAMPASVFQQRLGAHFNARVHGGDIEAFVFKHKKVVNVTEEYVEYVFIDDVEDK</sequence>
<dbReference type="EMBL" id="KM502564">
    <property type="protein sequence ID" value="AIZ77319.1"/>
    <property type="molecule type" value="Genomic_DNA"/>
</dbReference>
<evidence type="ECO:0000256" key="4">
    <source>
        <dbReference type="ARBA" id="ARBA00022840"/>
    </source>
</evidence>
<dbReference type="InterPro" id="IPR014818">
    <property type="entry name" value="Phage/plasmid_primase_P4_C"/>
</dbReference>
<dbReference type="GO" id="GO:0005524">
    <property type="term" value="F:ATP binding"/>
    <property type="evidence" value="ECO:0007669"/>
    <property type="project" value="UniProtKB-KW"/>
</dbReference>
<dbReference type="Proteomes" id="UP000107385">
    <property type="component" value="Segment"/>
</dbReference>
<dbReference type="PROSITE" id="PS51206">
    <property type="entry name" value="SF3_HELICASE_1"/>
    <property type="match status" value="1"/>
</dbReference>
<keyword evidence="3" id="KW-0347">Helicase</keyword>
<dbReference type="InterPro" id="IPR051620">
    <property type="entry name" value="ORF904-like_C"/>
</dbReference>
<dbReference type="GO" id="GO:0016787">
    <property type="term" value="F:hydrolase activity"/>
    <property type="evidence" value="ECO:0007669"/>
    <property type="project" value="UniProtKB-KW"/>
</dbReference>
<keyword evidence="7" id="KW-1185">Reference proteome</keyword>
<accession>A0A0A7M9Z3</accession>
<dbReference type="InterPro" id="IPR014015">
    <property type="entry name" value="Helicase_SF3_DNA-vir"/>
</dbReference>
<organism evidence="6 7">
    <name type="scientific">Parapoxvirus red deer/HL953</name>
    <dbReference type="NCBI Taxonomy" id="1579460"/>
    <lineage>
        <taxon>Viruses</taxon>
        <taxon>Varidnaviria</taxon>
        <taxon>Bamfordvirae</taxon>
        <taxon>Nucleocytoviricota</taxon>
        <taxon>Pokkesviricetes</taxon>
        <taxon>Chitovirales</taxon>
        <taxon>Poxviridae</taxon>
        <taxon>Chordopoxvirinae</taxon>
        <taxon>Parapoxvirus</taxon>
        <taxon>Parapoxvirus reddeerpox</taxon>
        <taxon>Red deerpox virus</taxon>
    </lineage>
</organism>
<dbReference type="GeneID" id="22647466"/>
<dbReference type="GO" id="GO:0004386">
    <property type="term" value="F:helicase activity"/>
    <property type="evidence" value="ECO:0007669"/>
    <property type="project" value="UniProtKB-KW"/>
</dbReference>
<evidence type="ECO:0000256" key="3">
    <source>
        <dbReference type="ARBA" id="ARBA00022806"/>
    </source>
</evidence>
<protein>
    <submittedName>
        <fullName evidence="6">Putative NTPase</fullName>
    </submittedName>
</protein>
<name>A0A0A7M9Z3_9POXV</name>